<organism evidence="1 2">
    <name type="scientific">Dethiosulfatibacter aminovorans DSM 17477</name>
    <dbReference type="NCBI Taxonomy" id="1121476"/>
    <lineage>
        <taxon>Bacteria</taxon>
        <taxon>Bacillati</taxon>
        <taxon>Bacillota</taxon>
        <taxon>Tissierellia</taxon>
        <taxon>Dethiosulfatibacter</taxon>
    </lineage>
</organism>
<dbReference type="RefSeq" id="WP_073050547.1">
    <property type="nucleotide sequence ID" value="NZ_FQZL01000032.1"/>
</dbReference>
<name>A0A1M6LHF9_9FIRM</name>
<dbReference type="AlphaFoldDB" id="A0A1M6LHF9"/>
<reference evidence="1 2" key="1">
    <citation type="submission" date="2016-11" db="EMBL/GenBank/DDBJ databases">
        <authorList>
            <person name="Jaros S."/>
            <person name="Januszkiewicz K."/>
            <person name="Wedrychowicz H."/>
        </authorList>
    </citation>
    <scope>NUCLEOTIDE SEQUENCE [LARGE SCALE GENOMIC DNA]</scope>
    <source>
        <strain evidence="1 2">DSM 17477</strain>
    </source>
</reference>
<evidence type="ECO:0000313" key="2">
    <source>
        <dbReference type="Proteomes" id="UP000184052"/>
    </source>
</evidence>
<dbReference type="EMBL" id="FQZL01000032">
    <property type="protein sequence ID" value="SHJ70652.1"/>
    <property type="molecule type" value="Genomic_DNA"/>
</dbReference>
<gene>
    <name evidence="1" type="ORF">SAMN02745751_03177</name>
</gene>
<dbReference type="Proteomes" id="UP000184052">
    <property type="component" value="Unassembled WGS sequence"/>
</dbReference>
<proteinExistence type="predicted"/>
<protein>
    <submittedName>
        <fullName evidence="1">Uncharacterized protein</fullName>
    </submittedName>
</protein>
<evidence type="ECO:0000313" key="1">
    <source>
        <dbReference type="EMBL" id="SHJ70652.1"/>
    </source>
</evidence>
<keyword evidence="2" id="KW-1185">Reference proteome</keyword>
<sequence>MQGVKVTIDLKTGKVIRTEEVEIDKEPDKAIDHMLTQKAVDHFMNLKKEKLEEFKRKKFRL</sequence>
<dbReference type="STRING" id="1121476.SAMN02745751_03177"/>
<accession>A0A1M6LHF9</accession>